<evidence type="ECO:0000259" key="2">
    <source>
        <dbReference type="Pfam" id="PF20434"/>
    </source>
</evidence>
<dbReference type="Pfam" id="PF20434">
    <property type="entry name" value="BD-FAE"/>
    <property type="match status" value="1"/>
</dbReference>
<dbReference type="AlphaFoldDB" id="A0A7W9W5X2"/>
<dbReference type="SUPFAM" id="SSF53474">
    <property type="entry name" value="alpha/beta-Hydrolases"/>
    <property type="match status" value="1"/>
</dbReference>
<sequence>MKIESLSLWPGKLPGGAPLVTGPEADTSKPGVGMTGGKPVIRLGNVSQPELHVYLPSGKRTGTGVVICPGGGYNILAWNLEGTEIAEWLNKQGIAAFVLKYRVPTGSLKPNWEGPTMDAQRALRLVRANAQKWGVTPDKLGILGFSAGGKTAGMAALQNGKSLYDDQDDTDKLSCRPDFAVLVYPAYFCDNNLQLQPEYAAMVTKDLPPFFFAHAADDGVTCQSSVQLFTALRKVSVPAELHIWESGGHGYGMRPQKDKPIPTAWPKRCEEWLKARGLV</sequence>
<gene>
    <name evidence="3" type="ORF">HNQ39_000739</name>
</gene>
<dbReference type="RefSeq" id="WP_184192597.1">
    <property type="nucleotide sequence ID" value="NZ_JACHGW010000001.1"/>
</dbReference>
<evidence type="ECO:0000313" key="4">
    <source>
        <dbReference type="Proteomes" id="UP000520814"/>
    </source>
</evidence>
<dbReference type="InterPro" id="IPR050300">
    <property type="entry name" value="GDXG_lipolytic_enzyme"/>
</dbReference>
<proteinExistence type="predicted"/>
<accession>A0A7W9W5X2</accession>
<evidence type="ECO:0000313" key="3">
    <source>
        <dbReference type="EMBL" id="MBB6048977.1"/>
    </source>
</evidence>
<keyword evidence="4" id="KW-1185">Reference proteome</keyword>
<dbReference type="Gene3D" id="3.40.50.1820">
    <property type="entry name" value="alpha/beta hydrolase"/>
    <property type="match status" value="1"/>
</dbReference>
<dbReference type="PANTHER" id="PTHR48081:SF6">
    <property type="entry name" value="PEPTIDASE S9 PROLYL OLIGOPEPTIDASE CATALYTIC DOMAIN-CONTAINING PROTEIN"/>
    <property type="match status" value="1"/>
</dbReference>
<keyword evidence="1" id="KW-0378">Hydrolase</keyword>
<dbReference type="InterPro" id="IPR029058">
    <property type="entry name" value="AB_hydrolase_fold"/>
</dbReference>
<reference evidence="3 4" key="1">
    <citation type="submission" date="2020-08" db="EMBL/GenBank/DDBJ databases">
        <title>Genomic Encyclopedia of Type Strains, Phase IV (KMG-IV): sequencing the most valuable type-strain genomes for metagenomic binning, comparative biology and taxonomic classification.</title>
        <authorList>
            <person name="Goeker M."/>
        </authorList>
    </citation>
    <scope>NUCLEOTIDE SEQUENCE [LARGE SCALE GENOMIC DNA]</scope>
    <source>
        <strain evidence="3 4">DSM 23562</strain>
    </source>
</reference>
<comment type="caution">
    <text evidence="3">The sequence shown here is derived from an EMBL/GenBank/DDBJ whole genome shotgun (WGS) entry which is preliminary data.</text>
</comment>
<dbReference type="Proteomes" id="UP000520814">
    <property type="component" value="Unassembled WGS sequence"/>
</dbReference>
<evidence type="ECO:0000256" key="1">
    <source>
        <dbReference type="ARBA" id="ARBA00022801"/>
    </source>
</evidence>
<organism evidence="3 4">
    <name type="scientific">Armatimonas rosea</name>
    <dbReference type="NCBI Taxonomy" id="685828"/>
    <lineage>
        <taxon>Bacteria</taxon>
        <taxon>Bacillati</taxon>
        <taxon>Armatimonadota</taxon>
        <taxon>Armatimonadia</taxon>
        <taxon>Armatimonadales</taxon>
        <taxon>Armatimonadaceae</taxon>
        <taxon>Armatimonas</taxon>
    </lineage>
</organism>
<name>A0A7W9W5X2_ARMRO</name>
<protein>
    <submittedName>
        <fullName evidence="3">Acetyl esterase/lipase</fullName>
    </submittedName>
</protein>
<dbReference type="InterPro" id="IPR049492">
    <property type="entry name" value="BD-FAE-like_dom"/>
</dbReference>
<dbReference type="PANTHER" id="PTHR48081">
    <property type="entry name" value="AB HYDROLASE SUPERFAMILY PROTEIN C4A8.06C"/>
    <property type="match status" value="1"/>
</dbReference>
<feature type="domain" description="BD-FAE-like" evidence="2">
    <location>
        <begin position="51"/>
        <end position="171"/>
    </location>
</feature>
<dbReference type="GO" id="GO:0016787">
    <property type="term" value="F:hydrolase activity"/>
    <property type="evidence" value="ECO:0007669"/>
    <property type="project" value="UniProtKB-KW"/>
</dbReference>
<dbReference type="EMBL" id="JACHGW010000001">
    <property type="protein sequence ID" value="MBB6048977.1"/>
    <property type="molecule type" value="Genomic_DNA"/>
</dbReference>